<sequence length="147" mass="17013">MSLRLTCRIPRFRDVARHISSSPVLSKQPFHDKLRSKRSNPPPHHSLPFYDEAPPDSFPSKQMDIVGQWGSTDSNIKRLRIQERKNKKAALNNSRTKAKQFKAQAEHTEANKRVKRKVGADERKYIKNLATPTEKATRAENMIQRQN</sequence>
<proteinExistence type="predicted"/>
<dbReference type="STRING" id="48269.A0A183N3I0"/>
<organism evidence="2 3">
    <name type="scientific">Schistosoma margrebowiei</name>
    <dbReference type="NCBI Taxonomy" id="48269"/>
    <lineage>
        <taxon>Eukaryota</taxon>
        <taxon>Metazoa</taxon>
        <taxon>Spiralia</taxon>
        <taxon>Lophotrochozoa</taxon>
        <taxon>Platyhelminthes</taxon>
        <taxon>Trematoda</taxon>
        <taxon>Digenea</taxon>
        <taxon>Strigeidida</taxon>
        <taxon>Schistosomatoidea</taxon>
        <taxon>Schistosomatidae</taxon>
        <taxon>Schistosoma</taxon>
    </lineage>
</organism>
<name>A0A183N3I0_9TREM</name>
<feature type="compositionally biased region" description="Basic and acidic residues" evidence="1">
    <location>
        <begin position="104"/>
        <end position="117"/>
    </location>
</feature>
<dbReference type="Proteomes" id="UP000277204">
    <property type="component" value="Unassembled WGS sequence"/>
</dbReference>
<dbReference type="EMBL" id="UZAI01019375">
    <property type="protein sequence ID" value="VDP44882.1"/>
    <property type="molecule type" value="Genomic_DNA"/>
</dbReference>
<gene>
    <name evidence="2" type="ORF">SMRZ_LOCUS22855</name>
</gene>
<evidence type="ECO:0000256" key="1">
    <source>
        <dbReference type="SAM" id="MobiDB-lite"/>
    </source>
</evidence>
<keyword evidence="3" id="KW-1185">Reference proteome</keyword>
<evidence type="ECO:0000313" key="2">
    <source>
        <dbReference type="EMBL" id="VDP44882.1"/>
    </source>
</evidence>
<reference evidence="2 3" key="1">
    <citation type="submission" date="2018-11" db="EMBL/GenBank/DDBJ databases">
        <authorList>
            <consortium name="Pathogen Informatics"/>
        </authorList>
    </citation>
    <scope>NUCLEOTIDE SEQUENCE [LARGE SCALE GENOMIC DNA]</scope>
    <source>
        <strain evidence="2 3">Zambia</strain>
    </source>
</reference>
<accession>A0A183N3I0</accession>
<dbReference type="AlphaFoldDB" id="A0A183N3I0"/>
<evidence type="ECO:0000313" key="3">
    <source>
        <dbReference type="Proteomes" id="UP000277204"/>
    </source>
</evidence>
<feature type="region of interest" description="Disordered" evidence="1">
    <location>
        <begin position="23"/>
        <end position="63"/>
    </location>
</feature>
<feature type="region of interest" description="Disordered" evidence="1">
    <location>
        <begin position="87"/>
        <end position="117"/>
    </location>
</feature>
<protein>
    <submittedName>
        <fullName evidence="2">Uncharacterized protein</fullName>
    </submittedName>
</protein>